<name>A0ABX9NZ64_9GAMM</name>
<sequence>MYDTFSMLKGRPMTRKNTDSSRAGTPHFSDAMTSNQSRPMTGSVSGTEIYKHFAKAGELYSSETEVLGAAIRLIMAEKGTVTNKAIILHLINQLECTSDVVQLDVLRNALEMVVGMTPDDSGF</sequence>
<organism evidence="2 3">
    <name type="scientific">Rahnella inusitata</name>
    <dbReference type="NCBI Taxonomy" id="58169"/>
    <lineage>
        <taxon>Bacteria</taxon>
        <taxon>Pseudomonadati</taxon>
        <taxon>Pseudomonadota</taxon>
        <taxon>Gammaproteobacteria</taxon>
        <taxon>Enterobacterales</taxon>
        <taxon>Yersiniaceae</taxon>
        <taxon>Rahnella</taxon>
    </lineage>
</organism>
<keyword evidence="3" id="KW-1185">Reference proteome</keyword>
<accession>A0ABX9NZ64</accession>
<reference evidence="2 3" key="1">
    <citation type="submission" date="2018-09" db="EMBL/GenBank/DDBJ databases">
        <authorList>
            <person name="Le Fleche-Mateos A."/>
        </authorList>
    </citation>
    <scope>NUCLEOTIDE SEQUENCE [LARGE SCALE GENOMIC DNA]</scope>
    <source>
        <strain evidence="2 3">DSM 30078</strain>
    </source>
</reference>
<evidence type="ECO:0000256" key="1">
    <source>
        <dbReference type="SAM" id="MobiDB-lite"/>
    </source>
</evidence>
<protein>
    <submittedName>
        <fullName evidence="2">Biofilm development protein AriR</fullName>
    </submittedName>
</protein>
<dbReference type="EMBL" id="RAHG01000010">
    <property type="protein sequence ID" value="RJT10733.1"/>
    <property type="molecule type" value="Genomic_DNA"/>
</dbReference>
<evidence type="ECO:0000313" key="3">
    <source>
        <dbReference type="Proteomes" id="UP000284119"/>
    </source>
</evidence>
<dbReference type="InterPro" id="IPR024753">
    <property type="entry name" value="AriR"/>
</dbReference>
<feature type="region of interest" description="Disordered" evidence="1">
    <location>
        <begin position="1"/>
        <end position="43"/>
    </location>
</feature>
<evidence type="ECO:0000313" key="2">
    <source>
        <dbReference type="EMBL" id="RJT10733.1"/>
    </source>
</evidence>
<gene>
    <name evidence="2" type="ORF">D5396_18190</name>
</gene>
<dbReference type="Proteomes" id="UP000284119">
    <property type="component" value="Unassembled WGS sequence"/>
</dbReference>
<proteinExistence type="predicted"/>
<dbReference type="Gene3D" id="1.20.5.5260">
    <property type="match status" value="1"/>
</dbReference>
<dbReference type="Pfam" id="PF10798">
    <property type="entry name" value="YmgB"/>
    <property type="match status" value="1"/>
</dbReference>
<feature type="compositionally biased region" description="Polar residues" evidence="1">
    <location>
        <begin position="31"/>
        <end position="43"/>
    </location>
</feature>
<comment type="caution">
    <text evidence="2">The sequence shown here is derived from an EMBL/GenBank/DDBJ whole genome shotgun (WGS) entry which is preliminary data.</text>
</comment>